<dbReference type="Proteomes" id="UP001482620">
    <property type="component" value="Unassembled WGS sequence"/>
</dbReference>
<dbReference type="EMBL" id="JAHRIQ010023440">
    <property type="protein sequence ID" value="MEQ2228057.1"/>
    <property type="molecule type" value="Genomic_DNA"/>
</dbReference>
<protein>
    <submittedName>
        <fullName evidence="1">Uncharacterized protein</fullName>
    </submittedName>
</protein>
<accession>A0ABV0T6Y2</accession>
<evidence type="ECO:0000313" key="1">
    <source>
        <dbReference type="EMBL" id="MEQ2228057.1"/>
    </source>
</evidence>
<comment type="caution">
    <text evidence="1">The sequence shown here is derived from an EMBL/GenBank/DDBJ whole genome shotgun (WGS) entry which is preliminary data.</text>
</comment>
<evidence type="ECO:0000313" key="2">
    <source>
        <dbReference type="Proteomes" id="UP001482620"/>
    </source>
</evidence>
<name>A0ABV0T6Y2_9TELE</name>
<proteinExistence type="predicted"/>
<sequence>MKAAGGSGSGRIWTESGRMALWLRSGCCSSAGAYLQGTREEVVHCDQSKRMSYTPRVFNDGEEDREGERCSRKCPGLQITQVTFNTLSWKTAEKLLLFLLAQTEAGL</sequence>
<organism evidence="1 2">
    <name type="scientific">Ilyodon furcidens</name>
    <name type="common">goldbreast splitfin</name>
    <dbReference type="NCBI Taxonomy" id="33524"/>
    <lineage>
        <taxon>Eukaryota</taxon>
        <taxon>Metazoa</taxon>
        <taxon>Chordata</taxon>
        <taxon>Craniata</taxon>
        <taxon>Vertebrata</taxon>
        <taxon>Euteleostomi</taxon>
        <taxon>Actinopterygii</taxon>
        <taxon>Neopterygii</taxon>
        <taxon>Teleostei</taxon>
        <taxon>Neoteleostei</taxon>
        <taxon>Acanthomorphata</taxon>
        <taxon>Ovalentaria</taxon>
        <taxon>Atherinomorphae</taxon>
        <taxon>Cyprinodontiformes</taxon>
        <taxon>Goodeidae</taxon>
        <taxon>Ilyodon</taxon>
    </lineage>
</organism>
<reference evidence="1 2" key="1">
    <citation type="submission" date="2021-06" db="EMBL/GenBank/DDBJ databases">
        <authorList>
            <person name="Palmer J.M."/>
        </authorList>
    </citation>
    <scope>NUCLEOTIDE SEQUENCE [LARGE SCALE GENOMIC DNA]</scope>
    <source>
        <strain evidence="2">if_2019</strain>
        <tissue evidence="1">Muscle</tissue>
    </source>
</reference>
<keyword evidence="2" id="KW-1185">Reference proteome</keyword>
<gene>
    <name evidence="1" type="ORF">ILYODFUR_004802</name>
</gene>